<evidence type="ECO:0000256" key="1">
    <source>
        <dbReference type="SAM" id="SignalP"/>
    </source>
</evidence>
<feature type="chain" id="PRO_5045634324" evidence="1">
    <location>
        <begin position="25"/>
        <end position="188"/>
    </location>
</feature>
<reference evidence="3" key="1">
    <citation type="submission" date="2024-06" db="EMBL/GenBank/DDBJ databases">
        <title>Multi-omics analyses provide insights into the biosynthesis of the anticancer antibiotic pleurotin in Hohenbuehelia grisea.</title>
        <authorList>
            <person name="Weaver J.A."/>
            <person name="Alberti F."/>
        </authorList>
    </citation>
    <scope>NUCLEOTIDE SEQUENCE [LARGE SCALE GENOMIC DNA]</scope>
    <source>
        <strain evidence="3">T-177</strain>
    </source>
</reference>
<comment type="caution">
    <text evidence="2">The sequence shown here is derived from an EMBL/GenBank/DDBJ whole genome shotgun (WGS) entry which is preliminary data.</text>
</comment>
<dbReference type="EMBL" id="JASNQZ010000004">
    <property type="protein sequence ID" value="KAL0958014.1"/>
    <property type="molecule type" value="Genomic_DNA"/>
</dbReference>
<gene>
    <name evidence="2" type="ORF">HGRIS_000187</name>
</gene>
<name>A0ABR3JQY2_9AGAR</name>
<feature type="signal peptide" evidence="1">
    <location>
        <begin position="1"/>
        <end position="24"/>
    </location>
</feature>
<protein>
    <submittedName>
        <fullName evidence="2">Uncharacterized protein</fullName>
    </submittedName>
</protein>
<proteinExistence type="predicted"/>
<keyword evidence="1" id="KW-0732">Signal</keyword>
<organism evidence="2 3">
    <name type="scientific">Hohenbuehelia grisea</name>
    <dbReference type="NCBI Taxonomy" id="104357"/>
    <lineage>
        <taxon>Eukaryota</taxon>
        <taxon>Fungi</taxon>
        <taxon>Dikarya</taxon>
        <taxon>Basidiomycota</taxon>
        <taxon>Agaricomycotina</taxon>
        <taxon>Agaricomycetes</taxon>
        <taxon>Agaricomycetidae</taxon>
        <taxon>Agaricales</taxon>
        <taxon>Pleurotineae</taxon>
        <taxon>Pleurotaceae</taxon>
        <taxon>Hohenbuehelia</taxon>
    </lineage>
</organism>
<evidence type="ECO:0000313" key="2">
    <source>
        <dbReference type="EMBL" id="KAL0958014.1"/>
    </source>
</evidence>
<dbReference type="Proteomes" id="UP001556367">
    <property type="component" value="Unassembled WGS sequence"/>
</dbReference>
<accession>A0ABR3JQY2</accession>
<keyword evidence="3" id="KW-1185">Reference proteome</keyword>
<sequence length="188" mass="20141">MKIFAFSLTVLLALLFSRPTKVYAAKLIVDPGTHAQVALNSLQLCSSGLMDIIFDLGEKGSLLGSQAAARVLAARIEAAEGRISMLARMVAHLGPMGTEKYTRQSSTSISSVLRGADNLSIGLRQIHGTLQKAGNTKHMHGSLLKLKTATNNYLGALMVYLHSDGAIIIRAKERLNASMDAVIQTYST</sequence>
<evidence type="ECO:0000313" key="3">
    <source>
        <dbReference type="Proteomes" id="UP001556367"/>
    </source>
</evidence>